<dbReference type="GO" id="GO:0008519">
    <property type="term" value="F:ammonium channel activity"/>
    <property type="evidence" value="ECO:0007669"/>
    <property type="project" value="InterPro"/>
</dbReference>
<feature type="chain" id="PRO_5002037664" description="Ammonium transporter" evidence="11">
    <location>
        <begin position="29"/>
        <end position="473"/>
    </location>
</feature>
<feature type="transmembrane region" description="Helical" evidence="10">
    <location>
        <begin position="297"/>
        <end position="318"/>
    </location>
</feature>
<dbReference type="Gene3D" id="1.10.3430.10">
    <property type="entry name" value="Ammonium transporter AmtB like domains"/>
    <property type="match status" value="1"/>
</dbReference>
<evidence type="ECO:0000256" key="8">
    <source>
        <dbReference type="ARBA" id="ARBA00023177"/>
    </source>
</evidence>
<sequence>MTTFAKYMFGVVAALFLVALFHADSAFAEGASQAATAQSAQMTEFQVAQAEEPPAEEPLAEAGEEAEPEATLDTGDTAWMIVATAIVLMMSIPGLALFYGGLVRKKGVLAVLMQVFTIVCLMTLLWYIVGYSLAATDGGSLNAYIGGFDKMFLAGIGTDTLSGTIPESVFFMFQLTFAAITPALIVGAFADRMKFSAVCIFMCLWLIIVYVPVWHWVWGGGFLSEDGVLDFAGGTVVHINAGVAALVACIFLGKRVGYPNENMAPHNLVLSVIGASLLWVGWFGFNAGSALGANGGAGMAMLATQVATAAAALAWMFVEWLVHKKPSVLGIISGAVAGLVAITPACGFVDGWGALWIGIAAGVICFFMSTAVKKALGYDDSLDVWGIHGVGGIVGAILTGVFAVEAIGGTAGLLEGNPGQVLTQLWGIVATIVWCGIATFVILIVTNILVGLRVSEPVEIEGLDINLHGETVQ</sequence>
<dbReference type="InterPro" id="IPR024041">
    <property type="entry name" value="NH4_transpt_AmtB-like_dom"/>
</dbReference>
<reference evidence="13 14" key="1">
    <citation type="submission" date="2014-09" db="EMBL/GenBank/DDBJ databases">
        <title>Genome sequencing of Methyloceanibacter caenitepidi Gela4.</title>
        <authorList>
            <person name="Takeuchi M."/>
            <person name="Susumu S."/>
            <person name="Kamagata Y."/>
            <person name="Oshima K."/>
            <person name="Hattori M."/>
            <person name="Iwasaki W."/>
        </authorList>
    </citation>
    <scope>NUCLEOTIDE SEQUENCE [LARGE SCALE GENOMIC DNA]</scope>
    <source>
        <strain evidence="13 14">Gela4</strain>
    </source>
</reference>
<dbReference type="FunFam" id="1.10.3430.10:FF:000007">
    <property type="entry name" value="Ammonium transporter"/>
    <property type="match status" value="1"/>
</dbReference>
<keyword evidence="5 10" id="KW-0812">Transmembrane</keyword>
<dbReference type="PANTHER" id="PTHR43029">
    <property type="entry name" value="AMMONIUM TRANSPORTER MEP2"/>
    <property type="match status" value="1"/>
</dbReference>
<dbReference type="InterPro" id="IPR029020">
    <property type="entry name" value="Ammonium/urea_transptr"/>
</dbReference>
<keyword evidence="11" id="KW-0732">Signal</keyword>
<dbReference type="STRING" id="1384459.GL4_0343"/>
<keyword evidence="7 10" id="KW-0472">Membrane</keyword>
<evidence type="ECO:0000256" key="2">
    <source>
        <dbReference type="ARBA" id="ARBA00005887"/>
    </source>
</evidence>
<evidence type="ECO:0000256" key="9">
    <source>
        <dbReference type="ARBA" id="ARBA00050025"/>
    </source>
</evidence>
<dbReference type="PROSITE" id="PS01219">
    <property type="entry name" value="AMMONIUM_TRANSP"/>
    <property type="match status" value="1"/>
</dbReference>
<dbReference type="NCBIfam" id="TIGR00836">
    <property type="entry name" value="amt"/>
    <property type="match status" value="1"/>
</dbReference>
<accession>A0A0A8JYD5</accession>
<feature type="transmembrane region" description="Helical" evidence="10">
    <location>
        <begin position="264"/>
        <end position="285"/>
    </location>
</feature>
<comment type="subcellular location">
    <subcellularLocation>
        <location evidence="1 10">Cell membrane</location>
        <topology evidence="1 10">Multi-pass membrane protein</topology>
    </subcellularLocation>
</comment>
<keyword evidence="4" id="KW-1003">Cell membrane</keyword>
<keyword evidence="6 10" id="KW-1133">Transmembrane helix</keyword>
<evidence type="ECO:0000256" key="6">
    <source>
        <dbReference type="ARBA" id="ARBA00022989"/>
    </source>
</evidence>
<evidence type="ECO:0000256" key="1">
    <source>
        <dbReference type="ARBA" id="ARBA00004651"/>
    </source>
</evidence>
<dbReference type="HOGENOM" id="CLU_000445_33_0_5"/>
<evidence type="ECO:0000256" key="5">
    <source>
        <dbReference type="ARBA" id="ARBA00022692"/>
    </source>
</evidence>
<protein>
    <recommendedName>
        <fullName evidence="9 10">Ammonium transporter</fullName>
    </recommendedName>
</protein>
<dbReference type="KEGG" id="mcg:GL4_0343"/>
<keyword evidence="3 10" id="KW-0813">Transport</keyword>
<evidence type="ECO:0000313" key="14">
    <source>
        <dbReference type="Proteomes" id="UP000031643"/>
    </source>
</evidence>
<feature type="transmembrane region" description="Helical" evidence="10">
    <location>
        <begin position="169"/>
        <end position="190"/>
    </location>
</feature>
<feature type="transmembrane region" description="Helical" evidence="10">
    <location>
        <begin position="197"/>
        <end position="219"/>
    </location>
</feature>
<feature type="transmembrane region" description="Helical" evidence="10">
    <location>
        <begin position="424"/>
        <end position="450"/>
    </location>
</feature>
<keyword evidence="14" id="KW-1185">Reference proteome</keyword>
<evidence type="ECO:0000256" key="7">
    <source>
        <dbReference type="ARBA" id="ARBA00023136"/>
    </source>
</evidence>
<evidence type="ECO:0000259" key="12">
    <source>
        <dbReference type="Pfam" id="PF00909"/>
    </source>
</evidence>
<dbReference type="InterPro" id="IPR001905">
    <property type="entry name" value="Ammonium_transpt"/>
</dbReference>
<feature type="signal peptide" evidence="11">
    <location>
        <begin position="1"/>
        <end position="28"/>
    </location>
</feature>
<evidence type="ECO:0000256" key="3">
    <source>
        <dbReference type="ARBA" id="ARBA00022448"/>
    </source>
</evidence>
<comment type="similarity">
    <text evidence="2 10">Belongs to the ammonia transporter channel (TC 1.A.11.2) family.</text>
</comment>
<keyword evidence="8 10" id="KW-0924">Ammonia transport</keyword>
<feature type="transmembrane region" description="Helical" evidence="10">
    <location>
        <begin position="78"/>
        <end position="100"/>
    </location>
</feature>
<dbReference type="InterPro" id="IPR018047">
    <property type="entry name" value="Ammonium_transpt_CS"/>
</dbReference>
<dbReference type="EMBL" id="AP014648">
    <property type="protein sequence ID" value="BAQ15813.1"/>
    <property type="molecule type" value="Genomic_DNA"/>
</dbReference>
<dbReference type="Pfam" id="PF00909">
    <property type="entry name" value="Ammonium_transp"/>
    <property type="match status" value="1"/>
</dbReference>
<proteinExistence type="inferred from homology"/>
<dbReference type="Proteomes" id="UP000031643">
    <property type="component" value="Chromosome"/>
</dbReference>
<feature type="transmembrane region" description="Helical" evidence="10">
    <location>
        <begin position="231"/>
        <end position="252"/>
    </location>
</feature>
<evidence type="ECO:0000256" key="11">
    <source>
        <dbReference type="SAM" id="SignalP"/>
    </source>
</evidence>
<feature type="transmembrane region" description="Helical" evidence="10">
    <location>
        <begin position="384"/>
        <end position="404"/>
    </location>
</feature>
<feature type="transmembrane region" description="Helical" evidence="10">
    <location>
        <begin position="327"/>
        <end position="345"/>
    </location>
</feature>
<dbReference type="AlphaFoldDB" id="A0A0A8JYD5"/>
<dbReference type="SUPFAM" id="SSF111352">
    <property type="entry name" value="Ammonium transporter"/>
    <property type="match status" value="1"/>
</dbReference>
<feature type="transmembrane region" description="Helical" evidence="10">
    <location>
        <begin position="107"/>
        <end position="129"/>
    </location>
</feature>
<gene>
    <name evidence="13" type="ORF">GL4_0343</name>
</gene>
<name>A0A0A8JYD5_9HYPH</name>
<dbReference type="PANTHER" id="PTHR43029:SF10">
    <property type="entry name" value="AMMONIUM TRANSPORTER MEP2"/>
    <property type="match status" value="1"/>
</dbReference>
<evidence type="ECO:0000256" key="10">
    <source>
        <dbReference type="RuleBase" id="RU362002"/>
    </source>
</evidence>
<feature type="transmembrane region" description="Helical" evidence="10">
    <location>
        <begin position="351"/>
        <end position="372"/>
    </location>
</feature>
<dbReference type="GO" id="GO:0005886">
    <property type="term" value="C:plasma membrane"/>
    <property type="evidence" value="ECO:0007669"/>
    <property type="project" value="UniProtKB-SubCell"/>
</dbReference>
<feature type="domain" description="Ammonium transporter AmtB-like" evidence="12">
    <location>
        <begin position="78"/>
        <end position="471"/>
    </location>
</feature>
<organism evidence="13 14">
    <name type="scientific">Methyloceanibacter caenitepidi</name>
    <dbReference type="NCBI Taxonomy" id="1384459"/>
    <lineage>
        <taxon>Bacteria</taxon>
        <taxon>Pseudomonadati</taxon>
        <taxon>Pseudomonadota</taxon>
        <taxon>Alphaproteobacteria</taxon>
        <taxon>Hyphomicrobiales</taxon>
        <taxon>Hyphomicrobiaceae</taxon>
        <taxon>Methyloceanibacter</taxon>
    </lineage>
</organism>
<evidence type="ECO:0000313" key="13">
    <source>
        <dbReference type="EMBL" id="BAQ15813.1"/>
    </source>
</evidence>
<evidence type="ECO:0000256" key="4">
    <source>
        <dbReference type="ARBA" id="ARBA00022475"/>
    </source>
</evidence>